<dbReference type="AlphaFoldDB" id="A0A542Y8T5"/>
<dbReference type="EMBL" id="VFON01000001">
    <property type="protein sequence ID" value="TQL44496.1"/>
    <property type="molecule type" value="Genomic_DNA"/>
</dbReference>
<evidence type="ECO:0008006" key="3">
    <source>
        <dbReference type="Google" id="ProtNLM"/>
    </source>
</evidence>
<keyword evidence="2" id="KW-1185">Reference proteome</keyword>
<accession>A0A542Y8T5</accession>
<dbReference type="RefSeq" id="WP_141887673.1">
    <property type="nucleotide sequence ID" value="NZ_BAAAUY010000020.1"/>
</dbReference>
<dbReference type="Gene3D" id="3.40.50.2000">
    <property type="entry name" value="Glycogen Phosphorylase B"/>
    <property type="match status" value="2"/>
</dbReference>
<dbReference type="SUPFAM" id="SSF53756">
    <property type="entry name" value="UDP-Glycosyltransferase/glycogen phosphorylase"/>
    <property type="match status" value="1"/>
</dbReference>
<reference evidence="1 2" key="1">
    <citation type="submission" date="2019-06" db="EMBL/GenBank/DDBJ databases">
        <title>Sequencing the genomes of 1000 actinobacteria strains.</title>
        <authorList>
            <person name="Klenk H.-P."/>
        </authorList>
    </citation>
    <scope>NUCLEOTIDE SEQUENCE [LARGE SCALE GENOMIC DNA]</scope>
    <source>
        <strain evidence="1 2">DSM 8803</strain>
    </source>
</reference>
<organism evidence="1 2">
    <name type="scientific">Leucobacter komagatae</name>
    <dbReference type="NCBI Taxonomy" id="55969"/>
    <lineage>
        <taxon>Bacteria</taxon>
        <taxon>Bacillati</taxon>
        <taxon>Actinomycetota</taxon>
        <taxon>Actinomycetes</taxon>
        <taxon>Micrococcales</taxon>
        <taxon>Microbacteriaceae</taxon>
        <taxon>Leucobacter</taxon>
    </lineage>
</organism>
<evidence type="ECO:0000313" key="2">
    <source>
        <dbReference type="Proteomes" id="UP000319094"/>
    </source>
</evidence>
<comment type="caution">
    <text evidence="1">The sequence shown here is derived from an EMBL/GenBank/DDBJ whole genome shotgun (WGS) entry which is preliminary data.</text>
</comment>
<name>A0A542Y8T5_9MICO</name>
<proteinExistence type="predicted"/>
<protein>
    <recommendedName>
        <fullName evidence="3">Glycosyltransferase involved in cell wall biosynthesis</fullName>
    </recommendedName>
</protein>
<sequence>MSGVFISWTRQNGRTADLAPALGLEPRYIYLPSRLGLLGRYVRQVRATRRILREERPPSVALMLPPAPALLALVGGRRRPERLVFDLHTGFFLDPKWAWALRPSLWFMRRIGGTAIVTGAHLREVCERAGVPAIVLHDVVEGPAVAAAEAGAAAAAASPVASPSAYVLCPLSYANDEPVAAILAAAALTPETEWKLTGRAPAHVASAAPPNVTFTGFVSEAEYAALVRGALGVVALTTRAHTMQRAGYEAFGAGVPQLTSDFPELRGFYGDSALYTEPEAEQIAAGVRELAARREDLVASMGTVRSDRAREQRTGLAAARKALGAVGADASDVSDVSDAASEVAAPGAAALSDGGAS</sequence>
<dbReference type="Proteomes" id="UP000319094">
    <property type="component" value="Unassembled WGS sequence"/>
</dbReference>
<dbReference type="OrthoDB" id="4459130at2"/>
<gene>
    <name evidence="1" type="ORF">FB468_2555</name>
</gene>
<evidence type="ECO:0000313" key="1">
    <source>
        <dbReference type="EMBL" id="TQL44496.1"/>
    </source>
</evidence>